<dbReference type="Pfam" id="PF11626">
    <property type="entry name" value="Rap1_C"/>
    <property type="match status" value="1"/>
</dbReference>
<dbReference type="Gene3D" id="1.10.10.2170">
    <property type="match status" value="1"/>
</dbReference>
<sequence length="409" mass="46899">NTYYHIHHLEEPQAFLSLQIYGIQDIKSDHCDIMHGSFTNSTEESLPYKMFQTYFHKPLEVTLNCVKSTSKTYSSTTNHIHDPKNTSIIEQFDSSDNSLILPKISINKEIDLKISLPLKRKKSSEEFLYNNLKDDKLVPDEDDIMMLRQLTMQMDPEGYLLEEQKKMDQISSIFDDKNIKNISEQGCSTPTNTDEISYLSTIVVESISPQSQINYNLQTPKSLSSSTSTLYLDKEILRASTSPNLSDDNISIQNYQEISKSSEFNINHNFLSNSMVLNNDIQNINSYDNLKSNDLMLGESDTLLEKTAHWYLRNMKKYGITQNDVTFALYKTSGVKKLAVIVMEAISRNLPLPNIEGIWTEEDDLVVYSGTSKQLKQINQKHGGKLHNRIKFLQDYLEANYADVDIPIK</sequence>
<dbReference type="InterPro" id="IPR021661">
    <property type="entry name" value="Rap1_C"/>
</dbReference>
<feature type="non-terminal residue" evidence="2">
    <location>
        <position position="1"/>
    </location>
</feature>
<dbReference type="STRING" id="1209962.L0P7Z4"/>
<evidence type="ECO:0000313" key="2">
    <source>
        <dbReference type="EMBL" id="CCJ28337.1"/>
    </source>
</evidence>
<feature type="domain" description="TRF2-interacting telomeric protein/Rap1 C-terminal" evidence="1">
    <location>
        <begin position="315"/>
        <end position="394"/>
    </location>
</feature>
<dbReference type="InterPro" id="IPR038104">
    <property type="entry name" value="Rap1_C_sf"/>
</dbReference>
<dbReference type="InParanoid" id="L0P7Z4"/>
<dbReference type="VEuPathDB" id="FungiDB:PNEJI1_003284"/>
<reference evidence="2 3" key="1">
    <citation type="journal article" date="2012" name="MBio">
        <title>De novo assembly of the Pneumocystis jirovecii genome from a single bronchoalveolar lavage fluid specimen from a patient.</title>
        <authorList>
            <person name="Cisse O.H."/>
            <person name="Pagni M."/>
            <person name="Hauser P.M."/>
        </authorList>
    </citation>
    <scope>NUCLEOTIDE SEQUENCE [LARGE SCALE GENOMIC DNA]</scope>
    <source>
        <strain evidence="2 3">SE8</strain>
    </source>
</reference>
<dbReference type="Proteomes" id="UP000010422">
    <property type="component" value="Unassembled WGS sequence"/>
</dbReference>
<dbReference type="EMBL" id="CAKM01000061">
    <property type="protein sequence ID" value="CCJ28337.1"/>
    <property type="molecule type" value="Genomic_DNA"/>
</dbReference>
<accession>L0P7Z4</accession>
<gene>
    <name evidence="2" type="ORF">PNEJI1_003284</name>
</gene>
<evidence type="ECO:0000313" key="3">
    <source>
        <dbReference type="Proteomes" id="UP000010422"/>
    </source>
</evidence>
<protein>
    <recommendedName>
        <fullName evidence="1">TRF2-interacting telomeric protein/Rap1 C-terminal domain-containing protein</fullName>
    </recommendedName>
</protein>
<dbReference type="AlphaFoldDB" id="L0P7Z4"/>
<evidence type="ECO:0000259" key="1">
    <source>
        <dbReference type="Pfam" id="PF11626"/>
    </source>
</evidence>
<organism evidence="3">
    <name type="scientific">Pneumocystis jirovecii</name>
    <name type="common">Human pneumocystis pneumonia agent</name>
    <dbReference type="NCBI Taxonomy" id="42068"/>
    <lineage>
        <taxon>Eukaryota</taxon>
        <taxon>Fungi</taxon>
        <taxon>Dikarya</taxon>
        <taxon>Ascomycota</taxon>
        <taxon>Taphrinomycotina</taxon>
        <taxon>Pneumocystomycetes</taxon>
        <taxon>Pneumocystaceae</taxon>
        <taxon>Pneumocystis</taxon>
    </lineage>
</organism>
<name>L0P7Z4_PNEJI</name>
<comment type="caution">
    <text evidence="2">The sequence shown here is derived from an EMBL/GenBank/DDBJ whole genome shotgun (WGS) entry which is preliminary data.</text>
</comment>
<proteinExistence type="predicted"/>